<feature type="transmembrane region" description="Helical" evidence="1">
    <location>
        <begin position="77"/>
        <end position="98"/>
    </location>
</feature>
<evidence type="ECO:0000313" key="3">
    <source>
        <dbReference type="Proteomes" id="UP000199202"/>
    </source>
</evidence>
<organism evidence="2 3">
    <name type="scientific">Nonomuraea jiangxiensis</name>
    <dbReference type="NCBI Taxonomy" id="633440"/>
    <lineage>
        <taxon>Bacteria</taxon>
        <taxon>Bacillati</taxon>
        <taxon>Actinomycetota</taxon>
        <taxon>Actinomycetes</taxon>
        <taxon>Streptosporangiales</taxon>
        <taxon>Streptosporangiaceae</taxon>
        <taxon>Nonomuraea</taxon>
    </lineage>
</organism>
<sequence>MRSAARITGTLLFVAVGLLNLAPGLIALAPSQLATAYGVVHTDVTGELLLRHRAVMLALLGLALLAAAAVPDWRRPVLVVAVIGKVSFIVLVATTVGAQPKLTSVALADVAALAALATAATLTRARPHPVHTS</sequence>
<dbReference type="RefSeq" id="WP_090945626.1">
    <property type="nucleotide sequence ID" value="NZ_FNDJ01000031.1"/>
</dbReference>
<reference evidence="2 3" key="1">
    <citation type="submission" date="2016-10" db="EMBL/GenBank/DDBJ databases">
        <authorList>
            <person name="de Groot N.N."/>
        </authorList>
    </citation>
    <scope>NUCLEOTIDE SEQUENCE [LARGE SCALE GENOMIC DNA]</scope>
    <source>
        <strain evidence="2 3">CGMCC 4.6533</strain>
    </source>
</reference>
<keyword evidence="3" id="KW-1185">Reference proteome</keyword>
<dbReference type="AlphaFoldDB" id="A0A1G9N748"/>
<keyword evidence="1" id="KW-0812">Transmembrane</keyword>
<evidence type="ECO:0000313" key="2">
    <source>
        <dbReference type="EMBL" id="SDL82372.1"/>
    </source>
</evidence>
<dbReference type="OrthoDB" id="9872912at2"/>
<evidence type="ECO:0008006" key="4">
    <source>
        <dbReference type="Google" id="ProtNLM"/>
    </source>
</evidence>
<evidence type="ECO:0000256" key="1">
    <source>
        <dbReference type="SAM" id="Phobius"/>
    </source>
</evidence>
<accession>A0A1G9N748</accession>
<dbReference type="EMBL" id="FNDJ01000031">
    <property type="protein sequence ID" value="SDL82372.1"/>
    <property type="molecule type" value="Genomic_DNA"/>
</dbReference>
<proteinExistence type="predicted"/>
<name>A0A1G9N748_9ACTN</name>
<feature type="transmembrane region" description="Helical" evidence="1">
    <location>
        <begin position="52"/>
        <end position="70"/>
    </location>
</feature>
<dbReference type="Proteomes" id="UP000199202">
    <property type="component" value="Unassembled WGS sequence"/>
</dbReference>
<protein>
    <recommendedName>
        <fullName evidence="4">Phosphopantetheine adenylyltransferase</fullName>
    </recommendedName>
</protein>
<keyword evidence="1" id="KW-0472">Membrane</keyword>
<gene>
    <name evidence="2" type="ORF">SAMN05421869_13159</name>
</gene>
<keyword evidence="1" id="KW-1133">Transmembrane helix</keyword>